<evidence type="ECO:0000313" key="2">
    <source>
        <dbReference type="EMBL" id="RXK34769.1"/>
    </source>
</evidence>
<proteinExistence type="predicted"/>
<feature type="compositionally biased region" description="Basic and acidic residues" evidence="1">
    <location>
        <begin position="38"/>
        <end position="47"/>
    </location>
</feature>
<gene>
    <name evidence="2" type="ORF">M231_07974</name>
</gene>
<protein>
    <submittedName>
        <fullName evidence="2">Uncharacterized protein</fullName>
    </submittedName>
</protein>
<evidence type="ECO:0000313" key="3">
    <source>
        <dbReference type="Proteomes" id="UP000289152"/>
    </source>
</evidence>
<dbReference type="Proteomes" id="UP000289152">
    <property type="component" value="Unassembled WGS sequence"/>
</dbReference>
<keyword evidence="3" id="KW-1185">Reference proteome</keyword>
<organism evidence="2 3">
    <name type="scientific">Tremella mesenterica</name>
    <name type="common">Jelly fungus</name>
    <dbReference type="NCBI Taxonomy" id="5217"/>
    <lineage>
        <taxon>Eukaryota</taxon>
        <taxon>Fungi</taxon>
        <taxon>Dikarya</taxon>
        <taxon>Basidiomycota</taxon>
        <taxon>Agaricomycotina</taxon>
        <taxon>Tremellomycetes</taxon>
        <taxon>Tremellales</taxon>
        <taxon>Tremellaceae</taxon>
        <taxon>Tremella</taxon>
    </lineage>
</organism>
<evidence type="ECO:0000256" key="1">
    <source>
        <dbReference type="SAM" id="MobiDB-lite"/>
    </source>
</evidence>
<feature type="compositionally biased region" description="Basic and acidic residues" evidence="1">
    <location>
        <begin position="1"/>
        <end position="28"/>
    </location>
</feature>
<accession>A0A4Q1B7V7</accession>
<dbReference type="AlphaFoldDB" id="A0A4Q1B7V7"/>
<comment type="caution">
    <text evidence="2">The sequence shown here is derived from an EMBL/GenBank/DDBJ whole genome shotgun (WGS) entry which is preliminary data.</text>
</comment>
<dbReference type="EMBL" id="SDIL01000195">
    <property type="protein sequence ID" value="RXK34769.1"/>
    <property type="molecule type" value="Genomic_DNA"/>
</dbReference>
<reference evidence="2 3" key="1">
    <citation type="submission" date="2016-06" db="EMBL/GenBank/DDBJ databases">
        <title>Evolution of pathogenesis and genome organization in the Tremellales.</title>
        <authorList>
            <person name="Cuomo C."/>
            <person name="Litvintseva A."/>
            <person name="Heitman J."/>
            <person name="Chen Y."/>
            <person name="Sun S."/>
            <person name="Springer D."/>
            <person name="Dromer F."/>
            <person name="Young S."/>
            <person name="Zeng Q."/>
            <person name="Chapman S."/>
            <person name="Gujja S."/>
            <person name="Saif S."/>
            <person name="Birren B."/>
        </authorList>
    </citation>
    <scope>NUCLEOTIDE SEQUENCE [LARGE SCALE GENOMIC DNA]</scope>
    <source>
        <strain evidence="2 3">ATCC 28783</strain>
    </source>
</reference>
<dbReference type="InParanoid" id="A0A4Q1B7V7"/>
<feature type="region of interest" description="Disordered" evidence="1">
    <location>
        <begin position="1"/>
        <end position="60"/>
    </location>
</feature>
<sequence length="60" mass="6568">MGRDKSGVVRETTKEKRQKAKDAARNDESPSPNKGKGGKKDKNKENKPLVSPTDSDNKDA</sequence>
<name>A0A4Q1B7V7_TREME</name>